<gene>
    <name evidence="2" type="ORF">JZO76_08670</name>
</gene>
<evidence type="ECO:0000259" key="1">
    <source>
        <dbReference type="Pfam" id="PF02557"/>
    </source>
</evidence>
<dbReference type="InterPro" id="IPR003709">
    <property type="entry name" value="VanY-like_core_dom"/>
</dbReference>
<dbReference type="RefSeq" id="WP_206903727.1">
    <property type="nucleotide sequence ID" value="NZ_JAFLVT010000009.1"/>
</dbReference>
<dbReference type="SUPFAM" id="SSF55166">
    <property type="entry name" value="Hedgehog/DD-peptidase"/>
    <property type="match status" value="1"/>
</dbReference>
<dbReference type="PROSITE" id="PS51257">
    <property type="entry name" value="PROKAR_LIPOPROTEIN"/>
    <property type="match status" value="1"/>
</dbReference>
<protein>
    <submittedName>
        <fullName evidence="2">M15 family metallopeptidase</fullName>
    </submittedName>
</protein>
<dbReference type="Proteomes" id="UP000664256">
    <property type="component" value="Unassembled WGS sequence"/>
</dbReference>
<organism evidence="2 3">
    <name type="scientific">Candidatus Enterococcus myersii</name>
    <dbReference type="NCBI Taxonomy" id="2815322"/>
    <lineage>
        <taxon>Bacteria</taxon>
        <taxon>Bacillati</taxon>
        <taxon>Bacillota</taxon>
        <taxon>Bacilli</taxon>
        <taxon>Lactobacillales</taxon>
        <taxon>Enterococcaceae</taxon>
        <taxon>Enterococcus</taxon>
    </lineage>
</organism>
<evidence type="ECO:0000313" key="2">
    <source>
        <dbReference type="EMBL" id="MBO0449613.1"/>
    </source>
</evidence>
<feature type="domain" description="D-alanyl-D-alanine carboxypeptidase-like core" evidence="1">
    <location>
        <begin position="93"/>
        <end position="236"/>
    </location>
</feature>
<dbReference type="Gene3D" id="3.30.1380.10">
    <property type="match status" value="1"/>
</dbReference>
<sequence length="265" mass="30075">MNKLIGVGAVLIVACATFFVFFGQYQQNYANKTVASTAISAKKTTTTTSSTPMRPTDLPQIARDDWRLVLVSPDHKIVTEVPEEQLTTLADGHIVDQRIVKSYEELTDAAKKDNIKLHLVSAFRSVAYQKQVFNERVTQLENQEQLTKEAATQKAKLTMTEPGYSEHHTGLAVDVVDENWLASNPNMVLDESYSSQPGAQWLQKNASRFGFVVRYPDGKQAITKITYEPWHLRYVGVKSAEYMTKHNLTLEEYLDLLEKWEGYEH</sequence>
<reference evidence="2 3" key="1">
    <citation type="submission" date="2021-03" db="EMBL/GenBank/DDBJ databases">
        <title>Enterococcal diversity collection.</title>
        <authorList>
            <person name="Gilmore M.S."/>
            <person name="Schwartzman J."/>
            <person name="Van Tyne D."/>
            <person name="Martin M."/>
            <person name="Earl A.M."/>
            <person name="Manson A.L."/>
            <person name="Straub T."/>
            <person name="Salamzade R."/>
            <person name="Saavedra J."/>
            <person name="Lebreton F."/>
            <person name="Prichula J."/>
            <person name="Schaufler K."/>
            <person name="Gaca A."/>
            <person name="Sgardioli B."/>
            <person name="Wagenaar J."/>
            <person name="Strong T."/>
        </authorList>
    </citation>
    <scope>NUCLEOTIDE SEQUENCE [LARGE SCALE GENOMIC DNA]</scope>
    <source>
        <strain evidence="2 3">MJM12</strain>
    </source>
</reference>
<dbReference type="InterPro" id="IPR009045">
    <property type="entry name" value="Zn_M74/Hedgehog-like"/>
</dbReference>
<dbReference type="PANTHER" id="PTHR34385">
    <property type="entry name" value="D-ALANYL-D-ALANINE CARBOXYPEPTIDASE"/>
    <property type="match status" value="1"/>
</dbReference>
<dbReference type="Pfam" id="PF02557">
    <property type="entry name" value="VanY"/>
    <property type="match status" value="1"/>
</dbReference>
<dbReference type="EMBL" id="JAFLVT010000009">
    <property type="protein sequence ID" value="MBO0449613.1"/>
    <property type="molecule type" value="Genomic_DNA"/>
</dbReference>
<proteinExistence type="predicted"/>
<dbReference type="InterPro" id="IPR058193">
    <property type="entry name" value="VanY/YodJ_core_dom"/>
</dbReference>
<dbReference type="CDD" id="cd14852">
    <property type="entry name" value="LD-carboxypeptidase"/>
    <property type="match status" value="1"/>
</dbReference>
<name>A0ABS3HAK6_9ENTE</name>
<evidence type="ECO:0000313" key="3">
    <source>
        <dbReference type="Proteomes" id="UP000664256"/>
    </source>
</evidence>
<keyword evidence="3" id="KW-1185">Reference proteome</keyword>
<comment type="caution">
    <text evidence="2">The sequence shown here is derived from an EMBL/GenBank/DDBJ whole genome shotgun (WGS) entry which is preliminary data.</text>
</comment>
<dbReference type="InterPro" id="IPR052179">
    <property type="entry name" value="DD-CPase-like"/>
</dbReference>
<dbReference type="PANTHER" id="PTHR34385:SF1">
    <property type="entry name" value="PEPTIDOGLYCAN L-ALANYL-D-GLUTAMATE ENDOPEPTIDASE CWLK"/>
    <property type="match status" value="1"/>
</dbReference>
<accession>A0ABS3HAK6</accession>